<dbReference type="AlphaFoldDB" id="A0AAV6Q4R4"/>
<evidence type="ECO:0000256" key="1">
    <source>
        <dbReference type="SAM" id="MobiDB-lite"/>
    </source>
</evidence>
<keyword evidence="3" id="KW-1185">Reference proteome</keyword>
<reference evidence="2 3" key="1">
    <citation type="journal article" date="2021" name="Sci. Rep.">
        <title>Chromosome anchoring in Senegalese sole (Solea senegalensis) reveals sex-associated markers and genome rearrangements in flatfish.</title>
        <authorList>
            <person name="Guerrero-Cozar I."/>
            <person name="Gomez-Garrido J."/>
            <person name="Berbel C."/>
            <person name="Martinez-Blanch J.F."/>
            <person name="Alioto T."/>
            <person name="Claros M.G."/>
            <person name="Gagnaire P.A."/>
            <person name="Manchado M."/>
        </authorList>
    </citation>
    <scope>NUCLEOTIDE SEQUENCE [LARGE SCALE GENOMIC DNA]</scope>
    <source>
        <strain evidence="2">Sse05_10M</strain>
    </source>
</reference>
<dbReference type="Proteomes" id="UP000693946">
    <property type="component" value="Linkage Group LG7"/>
</dbReference>
<protein>
    <submittedName>
        <fullName evidence="2">Uncharacterized protein</fullName>
    </submittedName>
</protein>
<evidence type="ECO:0000313" key="3">
    <source>
        <dbReference type="Proteomes" id="UP000693946"/>
    </source>
</evidence>
<feature type="compositionally biased region" description="Acidic residues" evidence="1">
    <location>
        <begin position="95"/>
        <end position="105"/>
    </location>
</feature>
<accession>A0AAV6Q4R4</accession>
<name>A0AAV6Q4R4_SOLSE</name>
<evidence type="ECO:0000313" key="2">
    <source>
        <dbReference type="EMBL" id="KAG7483267.1"/>
    </source>
</evidence>
<proteinExistence type="predicted"/>
<comment type="caution">
    <text evidence="2">The sequence shown here is derived from an EMBL/GenBank/DDBJ whole genome shotgun (WGS) entry which is preliminary data.</text>
</comment>
<gene>
    <name evidence="2" type="ORF">JOB18_043851</name>
</gene>
<organism evidence="2 3">
    <name type="scientific">Solea senegalensis</name>
    <name type="common">Senegalese sole</name>
    <dbReference type="NCBI Taxonomy" id="28829"/>
    <lineage>
        <taxon>Eukaryota</taxon>
        <taxon>Metazoa</taxon>
        <taxon>Chordata</taxon>
        <taxon>Craniata</taxon>
        <taxon>Vertebrata</taxon>
        <taxon>Euteleostomi</taxon>
        <taxon>Actinopterygii</taxon>
        <taxon>Neopterygii</taxon>
        <taxon>Teleostei</taxon>
        <taxon>Neoteleostei</taxon>
        <taxon>Acanthomorphata</taxon>
        <taxon>Carangaria</taxon>
        <taxon>Pleuronectiformes</taxon>
        <taxon>Pleuronectoidei</taxon>
        <taxon>Soleidae</taxon>
        <taxon>Solea</taxon>
    </lineage>
</organism>
<feature type="region of interest" description="Disordered" evidence="1">
    <location>
        <begin position="37"/>
        <end position="105"/>
    </location>
</feature>
<feature type="compositionally biased region" description="Acidic residues" evidence="1">
    <location>
        <begin position="38"/>
        <end position="50"/>
    </location>
</feature>
<dbReference type="EMBL" id="JAGKHQ010000019">
    <property type="protein sequence ID" value="KAG7483267.1"/>
    <property type="molecule type" value="Genomic_DNA"/>
</dbReference>
<sequence length="105" mass="11456">MKYSFEDIGSIVIFFNHITGKISFSRAEELLNAIANDSDIEELSDGEESDPLVGEFVSRGATVEQPPDDSDSLSNAAEDADSDYLPSDADHISEDSDSDMNEPQH</sequence>